<name>A0ACC3DCE6_9PEZI</name>
<accession>A0ACC3DCE6</accession>
<dbReference type="EMBL" id="JAWDJW010006350">
    <property type="protein sequence ID" value="KAK3065192.1"/>
    <property type="molecule type" value="Genomic_DNA"/>
</dbReference>
<keyword evidence="2" id="KW-1185">Reference proteome</keyword>
<sequence length="227" mass="26445">MSNNSSLGKQVQFQAMAMISIHRIVSRIHSEMFEGTYASSHEQQQAAEKPESYGGPLLALIRGLAGALGDWRSLLPAELQWVDEHRFNFPGIDDDGRCSRDVLFTTTPNEANRDLSFSLDLFTAQLRSRYYYALFMIYRPFVYKALHYPDQMSEEDKINANKKRLIPYLFTWTQNFMAILVILRASYNNEMLYNICQSYVNRQEMQETVVMLQEWFEDMSQVDGMAR</sequence>
<evidence type="ECO:0000313" key="2">
    <source>
        <dbReference type="Proteomes" id="UP001186974"/>
    </source>
</evidence>
<protein>
    <submittedName>
        <fullName evidence="1">Uncharacterized protein</fullName>
    </submittedName>
</protein>
<dbReference type="Proteomes" id="UP001186974">
    <property type="component" value="Unassembled WGS sequence"/>
</dbReference>
<proteinExistence type="predicted"/>
<reference evidence="1" key="1">
    <citation type="submission" date="2024-09" db="EMBL/GenBank/DDBJ databases">
        <title>Black Yeasts Isolated from many extreme environments.</title>
        <authorList>
            <person name="Coleine C."/>
            <person name="Stajich J.E."/>
            <person name="Selbmann L."/>
        </authorList>
    </citation>
    <scope>NUCLEOTIDE SEQUENCE</scope>
    <source>
        <strain evidence="1">CCFEE 5737</strain>
    </source>
</reference>
<gene>
    <name evidence="1" type="ORF">LTS18_006742</name>
</gene>
<organism evidence="1 2">
    <name type="scientific">Coniosporium uncinatum</name>
    <dbReference type="NCBI Taxonomy" id="93489"/>
    <lineage>
        <taxon>Eukaryota</taxon>
        <taxon>Fungi</taxon>
        <taxon>Dikarya</taxon>
        <taxon>Ascomycota</taxon>
        <taxon>Pezizomycotina</taxon>
        <taxon>Dothideomycetes</taxon>
        <taxon>Dothideomycetes incertae sedis</taxon>
        <taxon>Coniosporium</taxon>
    </lineage>
</organism>
<comment type="caution">
    <text evidence="1">The sequence shown here is derived from an EMBL/GenBank/DDBJ whole genome shotgun (WGS) entry which is preliminary data.</text>
</comment>
<evidence type="ECO:0000313" key="1">
    <source>
        <dbReference type="EMBL" id="KAK3065192.1"/>
    </source>
</evidence>